<dbReference type="AlphaFoldDB" id="A0A6C0CW67"/>
<accession>A0A6C0CW67</accession>
<evidence type="ECO:0000313" key="2">
    <source>
        <dbReference type="EMBL" id="QHT08170.1"/>
    </source>
</evidence>
<sequence>MGDFQREGVQRIKNPEIDEEFYEEVDKEFDEEPSGSGLRMPAPLPTRTPITNSPPVVITDKNRFPRTEEISPPKKGFFSFLGIGGKKSRKSRKSKKSKKSKKSRKTRRRRRM</sequence>
<name>A0A6C0CW67_9ZZZZ</name>
<proteinExistence type="predicted"/>
<organism evidence="2">
    <name type="scientific">viral metagenome</name>
    <dbReference type="NCBI Taxonomy" id="1070528"/>
    <lineage>
        <taxon>unclassified sequences</taxon>
        <taxon>metagenomes</taxon>
        <taxon>organismal metagenomes</taxon>
    </lineage>
</organism>
<feature type="compositionally biased region" description="Basic and acidic residues" evidence="1">
    <location>
        <begin position="60"/>
        <end position="72"/>
    </location>
</feature>
<protein>
    <submittedName>
        <fullName evidence="2">Uncharacterized protein</fullName>
    </submittedName>
</protein>
<dbReference type="EMBL" id="MN739491">
    <property type="protein sequence ID" value="QHT08170.1"/>
    <property type="molecule type" value="Genomic_DNA"/>
</dbReference>
<reference evidence="2" key="1">
    <citation type="journal article" date="2020" name="Nature">
        <title>Giant virus diversity and host interactions through global metagenomics.</title>
        <authorList>
            <person name="Schulz F."/>
            <person name="Roux S."/>
            <person name="Paez-Espino D."/>
            <person name="Jungbluth S."/>
            <person name="Walsh D.A."/>
            <person name="Denef V.J."/>
            <person name="McMahon K.D."/>
            <person name="Konstantinidis K.T."/>
            <person name="Eloe-Fadrosh E.A."/>
            <person name="Kyrpides N.C."/>
            <person name="Woyke T."/>
        </authorList>
    </citation>
    <scope>NUCLEOTIDE SEQUENCE</scope>
    <source>
        <strain evidence="2">GVMAG-M-3300022752-39</strain>
    </source>
</reference>
<feature type="region of interest" description="Disordered" evidence="1">
    <location>
        <begin position="25"/>
        <end position="112"/>
    </location>
</feature>
<evidence type="ECO:0000256" key="1">
    <source>
        <dbReference type="SAM" id="MobiDB-lite"/>
    </source>
</evidence>
<feature type="compositionally biased region" description="Basic residues" evidence="1">
    <location>
        <begin position="86"/>
        <end position="112"/>
    </location>
</feature>